<evidence type="ECO:0000313" key="4">
    <source>
        <dbReference type="EMBL" id="KAF7214608.1"/>
    </source>
</evidence>
<dbReference type="InterPro" id="IPR001304">
    <property type="entry name" value="C-type_lectin-like"/>
</dbReference>
<dbReference type="SUPFAM" id="SSF56436">
    <property type="entry name" value="C-type lectin-like"/>
    <property type="match status" value="3"/>
</dbReference>
<name>A0A9D2Y7D0_NOTFU</name>
<dbReference type="AlphaFoldDB" id="A0A9D2Y7D0"/>
<feature type="domain" description="C-type lectin" evidence="3">
    <location>
        <begin position="254"/>
        <end position="369"/>
    </location>
</feature>
<dbReference type="InterPro" id="IPR016186">
    <property type="entry name" value="C-type_lectin-like/link_sf"/>
</dbReference>
<feature type="domain" description="C-type lectin" evidence="3">
    <location>
        <begin position="141"/>
        <end position="255"/>
    </location>
</feature>
<dbReference type="Pfam" id="PF00059">
    <property type="entry name" value="Lectin_C"/>
    <property type="match status" value="3"/>
</dbReference>
<evidence type="ECO:0000256" key="2">
    <source>
        <dbReference type="SAM" id="SignalP"/>
    </source>
</evidence>
<evidence type="ECO:0000256" key="1">
    <source>
        <dbReference type="ARBA" id="ARBA00023157"/>
    </source>
</evidence>
<keyword evidence="1" id="KW-1015">Disulfide bond</keyword>
<protein>
    <submittedName>
        <fullName evidence="4">Macrophage mannose receptor 1-like</fullName>
    </submittedName>
</protein>
<keyword evidence="2" id="KW-0732">Signal</keyword>
<organism evidence="4 5">
    <name type="scientific">Nothobranchius furzeri</name>
    <name type="common">Turquoise killifish</name>
    <dbReference type="NCBI Taxonomy" id="105023"/>
    <lineage>
        <taxon>Eukaryota</taxon>
        <taxon>Metazoa</taxon>
        <taxon>Chordata</taxon>
        <taxon>Craniata</taxon>
        <taxon>Vertebrata</taxon>
        <taxon>Euteleostomi</taxon>
        <taxon>Actinopterygii</taxon>
        <taxon>Neopterygii</taxon>
        <taxon>Teleostei</taxon>
        <taxon>Neoteleostei</taxon>
        <taxon>Acanthomorphata</taxon>
        <taxon>Ovalentaria</taxon>
        <taxon>Atherinomorphae</taxon>
        <taxon>Cyprinodontiformes</taxon>
        <taxon>Nothobranchiidae</taxon>
        <taxon>Nothobranchius</taxon>
    </lineage>
</organism>
<dbReference type="Gene3D" id="3.10.100.10">
    <property type="entry name" value="Mannose-Binding Protein A, subunit A"/>
    <property type="match status" value="3"/>
</dbReference>
<feature type="signal peptide" evidence="2">
    <location>
        <begin position="1"/>
        <end position="19"/>
    </location>
</feature>
<dbReference type="EMBL" id="JAAVVJ010000009">
    <property type="protein sequence ID" value="KAF7214608.1"/>
    <property type="molecule type" value="Genomic_DNA"/>
</dbReference>
<dbReference type="InterPro" id="IPR018378">
    <property type="entry name" value="C-type_lectin_CS"/>
</dbReference>
<accession>A0A9D2Y7D0</accession>
<sequence length="371" mass="43311">MQWSLILLFLMAQSCVITCQLHEYLYVGAQRSWSEAQRYCRDRHTDLATVSNMADMKRLISESSGNRNEAWIGLRDQTGANRTWYWSLPGVEFNDSQTNWHSGEPSDAGGDENCVIVRQDLKWIDVHCKVLLAHFLCYDETNTRQFFLINQPVRWLEAQRYCRESHTDLISGWNQLQDPQLKDLLSPEAAGTNIHIGMFRDTWKWSDGSRSSFRLWNLQFNMDKYNSGQCAMAVFDDGGRWMSGDCDQPKPFICYGDNMILIKEKMNWEEALYYCRDHYHDLVTITNLDDQRWVEKKVKDASTPFVWTGLRYTCTLELWFWVSDEAVSYKNWVSGGPEDDCDMSGAMETGGQHQWVKKNDNEEFNFICSKA</sequence>
<evidence type="ECO:0000313" key="5">
    <source>
        <dbReference type="Proteomes" id="UP000822369"/>
    </source>
</evidence>
<evidence type="ECO:0000259" key="3">
    <source>
        <dbReference type="PROSITE" id="PS50041"/>
    </source>
</evidence>
<dbReference type="InterPro" id="IPR016187">
    <property type="entry name" value="CTDL_fold"/>
</dbReference>
<dbReference type="PROSITE" id="PS00615">
    <property type="entry name" value="C_TYPE_LECTIN_1"/>
    <property type="match status" value="2"/>
</dbReference>
<comment type="caution">
    <text evidence="4">The sequence shown here is derived from an EMBL/GenBank/DDBJ whole genome shotgun (WGS) entry which is preliminary data.</text>
</comment>
<proteinExistence type="predicted"/>
<dbReference type="Proteomes" id="UP000822369">
    <property type="component" value="Chromosome 9"/>
</dbReference>
<dbReference type="PANTHER" id="PTHR45784:SF3">
    <property type="entry name" value="C-TYPE LECTIN DOMAIN FAMILY 4 MEMBER K-LIKE-RELATED"/>
    <property type="match status" value="1"/>
</dbReference>
<dbReference type="PROSITE" id="PS50041">
    <property type="entry name" value="C_TYPE_LECTIN_2"/>
    <property type="match status" value="3"/>
</dbReference>
<dbReference type="CDD" id="cd00037">
    <property type="entry name" value="CLECT"/>
    <property type="match status" value="1"/>
</dbReference>
<keyword evidence="4" id="KW-0675">Receptor</keyword>
<gene>
    <name evidence="4" type="ORF">G4P62_003930</name>
</gene>
<dbReference type="SMART" id="SM00034">
    <property type="entry name" value="CLECT"/>
    <property type="match status" value="3"/>
</dbReference>
<dbReference type="PANTHER" id="PTHR45784">
    <property type="entry name" value="C-TYPE LECTIN DOMAIN FAMILY 20 MEMBER A-RELATED"/>
    <property type="match status" value="1"/>
</dbReference>
<reference evidence="4" key="1">
    <citation type="submission" date="2020-03" db="EMBL/GenBank/DDBJ databases">
        <title>Intra-Species Differences in Population Size shape Life History and Genome Evolution.</title>
        <authorList>
            <person name="Willemsen D."/>
            <person name="Cui R."/>
            <person name="Valenzano D.R."/>
        </authorList>
    </citation>
    <scope>NUCLEOTIDE SEQUENCE</scope>
    <source>
        <strain evidence="4">GRZ</strain>
        <tissue evidence="4">Whole</tissue>
    </source>
</reference>
<feature type="domain" description="C-type lectin" evidence="3">
    <location>
        <begin position="24"/>
        <end position="128"/>
    </location>
</feature>
<feature type="chain" id="PRO_5039313613" evidence="2">
    <location>
        <begin position="20"/>
        <end position="371"/>
    </location>
</feature>